<dbReference type="PANTHER" id="PTHR32432">
    <property type="entry name" value="CELL DIVISION PROTEIN FTSA-RELATED"/>
    <property type="match status" value="1"/>
</dbReference>
<dbReference type="Pfam" id="PF11104">
    <property type="entry name" value="PilM_2"/>
    <property type="match status" value="1"/>
</dbReference>
<dbReference type="SUPFAM" id="SSF53067">
    <property type="entry name" value="Actin-like ATPase domain"/>
    <property type="match status" value="1"/>
</dbReference>
<dbReference type="EMBL" id="LAZR01040182">
    <property type="protein sequence ID" value="KKL15132.1"/>
    <property type="molecule type" value="Genomic_DNA"/>
</dbReference>
<dbReference type="InterPro" id="IPR043129">
    <property type="entry name" value="ATPase_NBD"/>
</dbReference>
<comment type="caution">
    <text evidence="1">The sequence shown here is derived from an EMBL/GenBank/DDBJ whole genome shotgun (WGS) entry which is preliminary data.</text>
</comment>
<dbReference type="Gene3D" id="3.30.1490.300">
    <property type="match status" value="1"/>
</dbReference>
<name>A0A0F9BMP0_9ZZZZ</name>
<sequence>MHQFYSRIFEVLLCSFTAKSFQFNLLLHDSIKMIQLAANEGYISVLAAGKVRIDPCINGEMSERRRFVVSTVRRMLEEGNFRGRDVVSCLPNDKLKITSLRLAESEGEETERALRKEVSQRFGLDPDRDTINYVLAGNVRQDDEIKNELILFAADNESIKSHIELLEDAGLKPVGIDTLPCALFRSFERSLRRQEDKERSSVFIDVGSRFTTVVFGRGREISFVKQILIGGEKFNQEIAAKLGVSRDAASGLRERLRMERSGNAERGICEPGQDSMGQGDLDASTRQVMVDAVSSVAEELAREISLCFRYYTVTFRGRRVERAVFSGGEAYERILLNVLRRQLAVEIEVAQPLKGFDMMNVNFDSDRRGLLCEWAVAVGLSLKGWDGAIAKSEGAQTQ</sequence>
<proteinExistence type="predicted"/>
<evidence type="ECO:0000313" key="1">
    <source>
        <dbReference type="EMBL" id="KKL15132.1"/>
    </source>
</evidence>
<dbReference type="InterPro" id="IPR005883">
    <property type="entry name" value="PilM"/>
</dbReference>
<reference evidence="1" key="1">
    <citation type="journal article" date="2015" name="Nature">
        <title>Complex archaea that bridge the gap between prokaryotes and eukaryotes.</title>
        <authorList>
            <person name="Spang A."/>
            <person name="Saw J.H."/>
            <person name="Jorgensen S.L."/>
            <person name="Zaremba-Niedzwiedzka K."/>
            <person name="Martijn J."/>
            <person name="Lind A.E."/>
            <person name="van Eijk R."/>
            <person name="Schleper C."/>
            <person name="Guy L."/>
            <person name="Ettema T.J."/>
        </authorList>
    </citation>
    <scope>NUCLEOTIDE SEQUENCE</scope>
</reference>
<dbReference type="CDD" id="cd24049">
    <property type="entry name" value="ASKHA_NBD_PilM"/>
    <property type="match status" value="1"/>
</dbReference>
<evidence type="ECO:0008006" key="2">
    <source>
        <dbReference type="Google" id="ProtNLM"/>
    </source>
</evidence>
<dbReference type="Gene3D" id="3.30.420.40">
    <property type="match status" value="2"/>
</dbReference>
<dbReference type="PANTHER" id="PTHR32432:SF3">
    <property type="entry name" value="ETHANOLAMINE UTILIZATION PROTEIN EUTJ"/>
    <property type="match status" value="1"/>
</dbReference>
<accession>A0A0F9BMP0</accession>
<protein>
    <recommendedName>
        <fullName evidence="2">SHS2 domain-containing protein</fullName>
    </recommendedName>
</protein>
<dbReference type="AlphaFoldDB" id="A0A0F9BMP0"/>
<dbReference type="InterPro" id="IPR050696">
    <property type="entry name" value="FtsA/MreB"/>
</dbReference>
<organism evidence="1">
    <name type="scientific">marine sediment metagenome</name>
    <dbReference type="NCBI Taxonomy" id="412755"/>
    <lineage>
        <taxon>unclassified sequences</taxon>
        <taxon>metagenomes</taxon>
        <taxon>ecological metagenomes</taxon>
    </lineage>
</organism>
<gene>
    <name evidence="1" type="ORF">LCGC14_2508660</name>
</gene>